<proteinExistence type="predicted"/>
<protein>
    <submittedName>
        <fullName evidence="1">Uncharacterized protein</fullName>
    </submittedName>
</protein>
<dbReference type="OrthoDB" id="2836601at2759"/>
<gene>
    <name evidence="1" type="ORF">FA13DRAFT_1737070</name>
</gene>
<keyword evidence="2" id="KW-1185">Reference proteome</keyword>
<evidence type="ECO:0000313" key="1">
    <source>
        <dbReference type="EMBL" id="TEB26864.1"/>
    </source>
</evidence>
<name>A0A4Y7SZ05_COPMI</name>
<accession>A0A4Y7SZ05</accession>
<comment type="caution">
    <text evidence="1">The sequence shown here is derived from an EMBL/GenBank/DDBJ whole genome shotgun (WGS) entry which is preliminary data.</text>
</comment>
<dbReference type="AlphaFoldDB" id="A0A4Y7SZ05"/>
<dbReference type="EMBL" id="QPFP01000045">
    <property type="protein sequence ID" value="TEB26864.1"/>
    <property type="molecule type" value="Genomic_DNA"/>
</dbReference>
<reference evidence="1 2" key="1">
    <citation type="journal article" date="2019" name="Nat. Ecol. Evol.">
        <title>Megaphylogeny resolves global patterns of mushroom evolution.</title>
        <authorList>
            <person name="Varga T."/>
            <person name="Krizsan K."/>
            <person name="Foldi C."/>
            <person name="Dima B."/>
            <person name="Sanchez-Garcia M."/>
            <person name="Sanchez-Ramirez S."/>
            <person name="Szollosi G.J."/>
            <person name="Szarkandi J.G."/>
            <person name="Papp V."/>
            <person name="Albert L."/>
            <person name="Andreopoulos W."/>
            <person name="Angelini C."/>
            <person name="Antonin V."/>
            <person name="Barry K.W."/>
            <person name="Bougher N.L."/>
            <person name="Buchanan P."/>
            <person name="Buyck B."/>
            <person name="Bense V."/>
            <person name="Catcheside P."/>
            <person name="Chovatia M."/>
            <person name="Cooper J."/>
            <person name="Damon W."/>
            <person name="Desjardin D."/>
            <person name="Finy P."/>
            <person name="Geml J."/>
            <person name="Haridas S."/>
            <person name="Hughes K."/>
            <person name="Justo A."/>
            <person name="Karasinski D."/>
            <person name="Kautmanova I."/>
            <person name="Kiss B."/>
            <person name="Kocsube S."/>
            <person name="Kotiranta H."/>
            <person name="LaButti K.M."/>
            <person name="Lechner B.E."/>
            <person name="Liimatainen K."/>
            <person name="Lipzen A."/>
            <person name="Lukacs Z."/>
            <person name="Mihaltcheva S."/>
            <person name="Morgado L.N."/>
            <person name="Niskanen T."/>
            <person name="Noordeloos M.E."/>
            <person name="Ohm R.A."/>
            <person name="Ortiz-Santana B."/>
            <person name="Ovrebo C."/>
            <person name="Racz N."/>
            <person name="Riley R."/>
            <person name="Savchenko A."/>
            <person name="Shiryaev A."/>
            <person name="Soop K."/>
            <person name="Spirin V."/>
            <person name="Szebenyi C."/>
            <person name="Tomsovsky M."/>
            <person name="Tulloss R.E."/>
            <person name="Uehling J."/>
            <person name="Grigoriev I.V."/>
            <person name="Vagvolgyi C."/>
            <person name="Papp T."/>
            <person name="Martin F.M."/>
            <person name="Miettinen O."/>
            <person name="Hibbett D.S."/>
            <person name="Nagy L.G."/>
        </authorList>
    </citation>
    <scope>NUCLEOTIDE SEQUENCE [LARGE SCALE GENOMIC DNA]</scope>
    <source>
        <strain evidence="1 2">FP101781</strain>
    </source>
</reference>
<evidence type="ECO:0000313" key="2">
    <source>
        <dbReference type="Proteomes" id="UP000298030"/>
    </source>
</evidence>
<dbReference type="Proteomes" id="UP000298030">
    <property type="component" value="Unassembled WGS sequence"/>
</dbReference>
<sequence length="365" mass="40499">MSPAPSSKQKCLTYPEAARAFADANLREDLTDACARLGQGLAVLMEKFEAIAKEVHSIDMQRLAAPLKPRWDTLSKDYGTLLWQYRSNAGYISGRLKLLSDSVLPVAARNTSARSRRSYQETVQILQSFMTISAEHAATTRSLVERTVALVQHMVAFHTEISKMVTRRQSCAGRQEAYDLATKLSELEGSVRQLCSLNSDLPRSDVTHVSVSAFRIITSCGPKPTRSKTLQRRNVMTEDLHKISQAYSDLELKRSEFAHAQYTAQIRTQQNDCMAITQTRIASLCSDTMLALESTFGFSQSIWARLKTDCCDIFQWLNAATPTDPPPVLSEYHECGPALYATLAIALDSCVGNIDPTKFKAIASC</sequence>
<organism evidence="1 2">
    <name type="scientific">Coprinellus micaceus</name>
    <name type="common">Glistening ink-cap mushroom</name>
    <name type="synonym">Coprinus micaceus</name>
    <dbReference type="NCBI Taxonomy" id="71717"/>
    <lineage>
        <taxon>Eukaryota</taxon>
        <taxon>Fungi</taxon>
        <taxon>Dikarya</taxon>
        <taxon>Basidiomycota</taxon>
        <taxon>Agaricomycotina</taxon>
        <taxon>Agaricomycetes</taxon>
        <taxon>Agaricomycetidae</taxon>
        <taxon>Agaricales</taxon>
        <taxon>Agaricineae</taxon>
        <taxon>Psathyrellaceae</taxon>
        <taxon>Coprinellus</taxon>
    </lineage>
</organism>